<dbReference type="InterPro" id="IPR033495">
    <property type="entry name" value="MRPP3_PIN_dom"/>
</dbReference>
<dbReference type="GeneID" id="19011543"/>
<evidence type="ECO:0000256" key="16">
    <source>
        <dbReference type="ARBA" id="ARBA00044559"/>
    </source>
</evidence>
<dbReference type="InterPro" id="IPR002885">
    <property type="entry name" value="PPR_rpt"/>
</dbReference>
<evidence type="ECO:0000256" key="1">
    <source>
        <dbReference type="ARBA" id="ARBA00000928"/>
    </source>
</evidence>
<evidence type="ECO:0000313" key="22">
    <source>
        <dbReference type="Proteomes" id="UP000198341"/>
    </source>
</evidence>
<dbReference type="Proteomes" id="UP000198341">
    <property type="component" value="Chromosome 15"/>
</dbReference>
<keyword evidence="6" id="KW-0819">tRNA processing</keyword>
<evidence type="ECO:0000256" key="13">
    <source>
        <dbReference type="ARBA" id="ARBA00022946"/>
    </source>
</evidence>
<dbReference type="eggNOG" id="KOG1347">
    <property type="taxonomic scope" value="Eukaryota"/>
</dbReference>
<evidence type="ECO:0000259" key="20">
    <source>
        <dbReference type="Pfam" id="PF17177"/>
    </source>
</evidence>
<proteinExistence type="inferred from homology"/>
<dbReference type="GO" id="GO:0005739">
    <property type="term" value="C:mitochondrion"/>
    <property type="evidence" value="ECO:0007669"/>
    <property type="project" value="UniProtKB-SubCell"/>
</dbReference>
<feature type="repeat" description="PPR" evidence="17">
    <location>
        <begin position="170"/>
        <end position="204"/>
    </location>
</feature>
<feature type="region of interest" description="Disordered" evidence="18">
    <location>
        <begin position="1"/>
        <end position="23"/>
    </location>
</feature>
<dbReference type="InterPro" id="IPR011990">
    <property type="entry name" value="TPR-like_helical_dom_sf"/>
</dbReference>
<feature type="region of interest" description="Disordered" evidence="18">
    <location>
        <begin position="282"/>
        <end position="307"/>
    </location>
</feature>
<evidence type="ECO:0000313" key="21">
    <source>
        <dbReference type="EMBL" id="CCO19945.1"/>
    </source>
</evidence>
<evidence type="ECO:0000256" key="7">
    <source>
        <dbReference type="ARBA" id="ARBA00022722"/>
    </source>
</evidence>
<dbReference type="Pfam" id="PF17177">
    <property type="entry name" value="PPR_long"/>
    <property type="match status" value="2"/>
</dbReference>
<keyword evidence="13" id="KW-0809">Transit peptide</keyword>
<dbReference type="EC" id="3.1.26.5" evidence="5"/>
<keyword evidence="9" id="KW-0677">Repeat</keyword>
<keyword evidence="8" id="KW-0479">Metal-binding</keyword>
<dbReference type="STRING" id="41875.K8F578"/>
<dbReference type="GO" id="GO:0004526">
    <property type="term" value="F:ribonuclease P activity"/>
    <property type="evidence" value="ECO:0007669"/>
    <property type="project" value="UniProtKB-EC"/>
</dbReference>
<keyword evidence="22" id="KW-1185">Reference proteome</keyword>
<sequence length="557" mass="64186">MNNNKRHKPNDTPDTPDGVNGGVINRQLTFQTRKKIDDAASRNDRRLAFTTYDESKNNPAIALPMHTLNVLLHLCSANDENDSFSTKEEDKERAEEIFFRLMKDSEEEEDKHQQGRRKTEMSYTAMARVYARNGEFEKSFEMVDLCKNGGALGKGKDGGGKKTQQKLTPKLRTYAPSLRGFCESGNWKRAEDVFEAIEREGLECTEMEFTAMMSVYGREKKTCEENGFRMLRKMKSKVRTCGKELIESVERFFKAEPNAWRCETVENVESSSGRFEVSSENTIIGSSSDNNNNNNNNNNSNNSEKKQTFNLKRVGLNEVESKELIASVGKLAREREAGANFDDFCNWLEAREAKVQCIVDGANVGMANQNFAGSRFHFGQLDNVVEECRRRYCVCSTSDASDASKQRPVVFLHQRRTKDHAAKHQFGEKILNKLRQNKEIFVTPHGSNDDWYWLYAALVAGEDAVLISNDEMRDHVFQMLPDPNLLRRWKERHQVRFSVTKGEVELYEPAVFTTCIQENEEEEYWMIPFVEDDDEEKENDDDDDDDDEKWLFCCKKQ</sequence>
<dbReference type="InterPro" id="IPR031595">
    <property type="entry name" value="PRORP_C"/>
</dbReference>
<evidence type="ECO:0000256" key="11">
    <source>
        <dbReference type="ARBA" id="ARBA00022833"/>
    </source>
</evidence>
<evidence type="ECO:0000256" key="6">
    <source>
        <dbReference type="ARBA" id="ARBA00022694"/>
    </source>
</evidence>
<keyword evidence="14" id="KW-0496">Mitochondrion</keyword>
<evidence type="ECO:0000256" key="17">
    <source>
        <dbReference type="PROSITE-ProRule" id="PRU00708"/>
    </source>
</evidence>
<evidence type="ECO:0000256" key="15">
    <source>
        <dbReference type="ARBA" id="ARBA00044536"/>
    </source>
</evidence>
<comment type="subcellular location">
    <subcellularLocation>
        <location evidence="3">Mitochondrion</location>
    </subcellularLocation>
</comment>
<dbReference type="CDD" id="cd18718">
    <property type="entry name" value="PIN_PRORP"/>
    <property type="match status" value="1"/>
</dbReference>
<feature type="domain" description="PRORP" evidence="19">
    <location>
        <begin position="310"/>
        <end position="551"/>
    </location>
</feature>
<keyword evidence="7" id="KW-0540">Nuclease</keyword>
<comment type="catalytic activity">
    <reaction evidence="1">
        <text>Endonucleolytic cleavage of RNA, removing 5'-extranucleotides from tRNA precursor.</text>
        <dbReference type="EC" id="3.1.26.5"/>
    </reaction>
</comment>
<keyword evidence="12" id="KW-0460">Magnesium</keyword>
<evidence type="ECO:0000256" key="18">
    <source>
        <dbReference type="SAM" id="MobiDB-lite"/>
    </source>
</evidence>
<dbReference type="GO" id="GO:0046872">
    <property type="term" value="F:metal ion binding"/>
    <property type="evidence" value="ECO:0007669"/>
    <property type="project" value="UniProtKB-KW"/>
</dbReference>
<comment type="similarity">
    <text evidence="4">Belongs to the PPR family. P subfamily.</text>
</comment>
<comment type="cofactor">
    <cofactor evidence="2">
        <name>Mg(2+)</name>
        <dbReference type="ChEBI" id="CHEBI:18420"/>
    </cofactor>
</comment>
<evidence type="ECO:0000256" key="3">
    <source>
        <dbReference type="ARBA" id="ARBA00004173"/>
    </source>
</evidence>
<gene>
    <name evidence="21" type="ordered locus">Bathy15g01140</name>
</gene>
<dbReference type="GO" id="GO:0001682">
    <property type="term" value="P:tRNA 5'-leader removal"/>
    <property type="evidence" value="ECO:0007669"/>
    <property type="project" value="TreeGrafter"/>
</dbReference>
<feature type="domain" description="PROP1-like PPR" evidence="20">
    <location>
        <begin position="164"/>
        <end position="256"/>
    </location>
</feature>
<reference evidence="21 22" key="1">
    <citation type="submission" date="2011-10" db="EMBL/GenBank/DDBJ databases">
        <authorList>
            <person name="Genoscope - CEA"/>
        </authorList>
    </citation>
    <scope>NUCLEOTIDE SEQUENCE [LARGE SCALE GENOMIC DNA]</scope>
    <source>
        <strain evidence="21 22">RCC 1105</strain>
    </source>
</reference>
<dbReference type="OrthoDB" id="46913at2759"/>
<evidence type="ECO:0000256" key="12">
    <source>
        <dbReference type="ARBA" id="ARBA00022842"/>
    </source>
</evidence>
<feature type="domain" description="PROP1-like PPR" evidence="20">
    <location>
        <begin position="31"/>
        <end position="147"/>
    </location>
</feature>
<dbReference type="AlphaFoldDB" id="K8F578"/>
<evidence type="ECO:0000256" key="5">
    <source>
        <dbReference type="ARBA" id="ARBA00012179"/>
    </source>
</evidence>
<name>K8F578_9CHLO</name>
<dbReference type="NCBIfam" id="TIGR00756">
    <property type="entry name" value="PPR"/>
    <property type="match status" value="1"/>
</dbReference>
<dbReference type="PROSITE" id="PS51375">
    <property type="entry name" value="PPR"/>
    <property type="match status" value="1"/>
</dbReference>
<evidence type="ECO:0000256" key="4">
    <source>
        <dbReference type="ARBA" id="ARBA00007626"/>
    </source>
</evidence>
<dbReference type="InterPro" id="IPR033443">
    <property type="entry name" value="PROP1-like_PPR_dom"/>
</dbReference>
<protein>
    <recommendedName>
        <fullName evidence="15">Mitochondrial ribonuclease P catalytic subunit</fullName>
        <ecNumber evidence="5">3.1.26.5</ecNumber>
    </recommendedName>
    <alternativeName>
        <fullName evidence="16">Mitochondrial ribonuclease P protein 3</fullName>
    </alternativeName>
</protein>
<dbReference type="Gene3D" id="3.40.50.11980">
    <property type="match status" value="1"/>
</dbReference>
<keyword evidence="11" id="KW-0862">Zinc</keyword>
<evidence type="ECO:0000256" key="9">
    <source>
        <dbReference type="ARBA" id="ARBA00022737"/>
    </source>
</evidence>
<dbReference type="Pfam" id="PF16953">
    <property type="entry name" value="PRORP"/>
    <property type="match status" value="1"/>
</dbReference>
<dbReference type="PANTHER" id="PTHR13547:SF1">
    <property type="entry name" value="MITOCHONDRIAL RIBONUCLEASE P CATALYTIC SUBUNIT"/>
    <property type="match status" value="1"/>
</dbReference>
<accession>K8F578</accession>
<evidence type="ECO:0000256" key="14">
    <source>
        <dbReference type="ARBA" id="ARBA00023128"/>
    </source>
</evidence>
<feature type="compositionally biased region" description="Low complexity" evidence="18">
    <location>
        <begin position="286"/>
        <end position="302"/>
    </location>
</feature>
<evidence type="ECO:0000256" key="8">
    <source>
        <dbReference type="ARBA" id="ARBA00022723"/>
    </source>
</evidence>
<dbReference type="PANTHER" id="PTHR13547">
    <property type="match status" value="1"/>
</dbReference>
<dbReference type="RefSeq" id="XP_007508859.1">
    <property type="nucleotide sequence ID" value="XM_007508797.1"/>
</dbReference>
<organism evidence="21 22">
    <name type="scientific">Bathycoccus prasinos</name>
    <dbReference type="NCBI Taxonomy" id="41875"/>
    <lineage>
        <taxon>Eukaryota</taxon>
        <taxon>Viridiplantae</taxon>
        <taxon>Chlorophyta</taxon>
        <taxon>Mamiellophyceae</taxon>
        <taxon>Mamiellales</taxon>
        <taxon>Bathycoccaceae</taxon>
        <taxon>Bathycoccus</taxon>
    </lineage>
</organism>
<keyword evidence="10" id="KW-0378">Hydrolase</keyword>
<evidence type="ECO:0000256" key="2">
    <source>
        <dbReference type="ARBA" id="ARBA00001946"/>
    </source>
</evidence>
<evidence type="ECO:0000256" key="10">
    <source>
        <dbReference type="ARBA" id="ARBA00022801"/>
    </source>
</evidence>
<dbReference type="Gene3D" id="1.25.40.10">
    <property type="entry name" value="Tetratricopeptide repeat domain"/>
    <property type="match status" value="1"/>
</dbReference>
<dbReference type="KEGG" id="bpg:Bathy15g01140"/>
<evidence type="ECO:0000259" key="19">
    <source>
        <dbReference type="Pfam" id="PF16953"/>
    </source>
</evidence>
<dbReference type="EMBL" id="FO082264">
    <property type="protein sequence ID" value="CCO19945.1"/>
    <property type="molecule type" value="Genomic_DNA"/>
</dbReference>